<dbReference type="AlphaFoldDB" id="A0A1E3Q769"/>
<sequence length="60" mass="6608">MSAVKQLAVSNTEKDGEEQLQQIEKDFLHRLLLILKRNGGLIGSAGLNFTPENMLTLALV</sequence>
<evidence type="ECO:0000313" key="2">
    <source>
        <dbReference type="Proteomes" id="UP000094385"/>
    </source>
</evidence>
<name>A0A1E3Q769_LIPST</name>
<proteinExistence type="predicted"/>
<accession>A0A1E3Q769</accession>
<organism evidence="1 2">
    <name type="scientific">Lipomyces starkeyi NRRL Y-11557</name>
    <dbReference type="NCBI Taxonomy" id="675824"/>
    <lineage>
        <taxon>Eukaryota</taxon>
        <taxon>Fungi</taxon>
        <taxon>Dikarya</taxon>
        <taxon>Ascomycota</taxon>
        <taxon>Saccharomycotina</taxon>
        <taxon>Lipomycetes</taxon>
        <taxon>Lipomycetales</taxon>
        <taxon>Lipomycetaceae</taxon>
        <taxon>Lipomyces</taxon>
    </lineage>
</organism>
<protein>
    <submittedName>
        <fullName evidence="1">Uncharacterized protein</fullName>
    </submittedName>
</protein>
<evidence type="ECO:0000313" key="1">
    <source>
        <dbReference type="EMBL" id="ODQ72837.1"/>
    </source>
</evidence>
<reference evidence="1 2" key="1">
    <citation type="journal article" date="2016" name="Proc. Natl. Acad. Sci. U.S.A.">
        <title>Comparative genomics of biotechnologically important yeasts.</title>
        <authorList>
            <person name="Riley R."/>
            <person name="Haridas S."/>
            <person name="Wolfe K.H."/>
            <person name="Lopes M.R."/>
            <person name="Hittinger C.T."/>
            <person name="Goeker M."/>
            <person name="Salamov A.A."/>
            <person name="Wisecaver J.H."/>
            <person name="Long T.M."/>
            <person name="Calvey C.H."/>
            <person name="Aerts A.L."/>
            <person name="Barry K.W."/>
            <person name="Choi C."/>
            <person name="Clum A."/>
            <person name="Coughlan A.Y."/>
            <person name="Deshpande S."/>
            <person name="Douglass A.P."/>
            <person name="Hanson S.J."/>
            <person name="Klenk H.-P."/>
            <person name="LaButti K.M."/>
            <person name="Lapidus A."/>
            <person name="Lindquist E.A."/>
            <person name="Lipzen A.M."/>
            <person name="Meier-Kolthoff J.P."/>
            <person name="Ohm R.A."/>
            <person name="Otillar R.P."/>
            <person name="Pangilinan J.L."/>
            <person name="Peng Y."/>
            <person name="Rokas A."/>
            <person name="Rosa C.A."/>
            <person name="Scheuner C."/>
            <person name="Sibirny A.A."/>
            <person name="Slot J.C."/>
            <person name="Stielow J.B."/>
            <person name="Sun H."/>
            <person name="Kurtzman C.P."/>
            <person name="Blackwell M."/>
            <person name="Grigoriev I.V."/>
            <person name="Jeffries T.W."/>
        </authorList>
    </citation>
    <scope>NUCLEOTIDE SEQUENCE [LARGE SCALE GENOMIC DNA]</scope>
    <source>
        <strain evidence="1 2">NRRL Y-11557</strain>
    </source>
</reference>
<dbReference type="EMBL" id="KV454294">
    <property type="protein sequence ID" value="ODQ72837.1"/>
    <property type="molecule type" value="Genomic_DNA"/>
</dbReference>
<dbReference type="Proteomes" id="UP000094385">
    <property type="component" value="Unassembled WGS sequence"/>
</dbReference>
<keyword evidence="2" id="KW-1185">Reference proteome</keyword>
<gene>
    <name evidence="1" type="ORF">LIPSTDRAFT_71095</name>
</gene>